<sequence length="252" mass="28228">MCRSRRHAAVAMFVTLALYVFSRIRRIRSDVPDNESTSSPVTITPLEEAELSESARVLGAAFATEAFTTTVFGGTVRQVENEYKQTIELLLRAHFEAGQPVFTAKTDGEVVGVAAISRPGVSWAPLRLVWLFTRHPTVLIHLFERMDWEGIYHIARTIRPPEGLPSAYYRLEAIGVEPAVQGEGVGRALLDTTHALVEHDPGASGIYLFTGEESLRNLYERFGYGTVGTKQSNEVVAYHMFRPNERVRRDDY</sequence>
<accession>A0AAP2Z907</accession>
<dbReference type="InterPro" id="IPR000182">
    <property type="entry name" value="GNAT_dom"/>
</dbReference>
<evidence type="ECO:0000259" key="1">
    <source>
        <dbReference type="PROSITE" id="PS51186"/>
    </source>
</evidence>
<dbReference type="Proteomes" id="UP001321047">
    <property type="component" value="Unassembled WGS sequence"/>
</dbReference>
<dbReference type="EMBL" id="JAOPJZ010000011">
    <property type="protein sequence ID" value="MCU4752939.1"/>
    <property type="molecule type" value="Genomic_DNA"/>
</dbReference>
<protein>
    <submittedName>
        <fullName evidence="2">GNAT family N-acetyltransferase</fullName>
        <ecNumber evidence="2">2.3.1.-</ecNumber>
    </submittedName>
</protein>
<dbReference type="PROSITE" id="PS51186">
    <property type="entry name" value="GNAT"/>
    <property type="match status" value="1"/>
</dbReference>
<keyword evidence="2" id="KW-0012">Acyltransferase</keyword>
<comment type="caution">
    <text evidence="2">The sequence shown here is derived from an EMBL/GenBank/DDBJ whole genome shotgun (WGS) entry which is preliminary data.</text>
</comment>
<organism evidence="2 3">
    <name type="scientific">Natronosalvus hydrolyticus</name>
    <dbReference type="NCBI Taxonomy" id="2979988"/>
    <lineage>
        <taxon>Archaea</taxon>
        <taxon>Methanobacteriati</taxon>
        <taxon>Methanobacteriota</taxon>
        <taxon>Stenosarchaea group</taxon>
        <taxon>Halobacteria</taxon>
        <taxon>Halobacteriales</taxon>
        <taxon>Natrialbaceae</taxon>
        <taxon>Natronosalvus</taxon>
    </lineage>
</organism>
<dbReference type="Pfam" id="PF00583">
    <property type="entry name" value="Acetyltransf_1"/>
    <property type="match status" value="1"/>
</dbReference>
<dbReference type="Gene3D" id="3.40.630.30">
    <property type="match status" value="1"/>
</dbReference>
<evidence type="ECO:0000313" key="3">
    <source>
        <dbReference type="Proteomes" id="UP001321047"/>
    </source>
</evidence>
<dbReference type="GO" id="GO:0016747">
    <property type="term" value="F:acyltransferase activity, transferring groups other than amino-acyl groups"/>
    <property type="evidence" value="ECO:0007669"/>
    <property type="project" value="InterPro"/>
</dbReference>
<gene>
    <name evidence="2" type="ORF">OB919_13290</name>
</gene>
<dbReference type="InterPro" id="IPR016181">
    <property type="entry name" value="Acyl_CoA_acyltransferase"/>
</dbReference>
<dbReference type="RefSeq" id="WP_342809265.1">
    <property type="nucleotide sequence ID" value="NZ_JAOPJZ010000011.1"/>
</dbReference>
<dbReference type="SUPFAM" id="SSF55729">
    <property type="entry name" value="Acyl-CoA N-acyltransferases (Nat)"/>
    <property type="match status" value="1"/>
</dbReference>
<reference evidence="2 3" key="1">
    <citation type="submission" date="2022-09" db="EMBL/GenBank/DDBJ databases">
        <title>Enrichment on poylsaccharides allowed isolation of novel metabolic and taxonomic groups of Haloarchaea.</title>
        <authorList>
            <person name="Sorokin D.Y."/>
            <person name="Elcheninov A.G."/>
            <person name="Khizhniak T.V."/>
            <person name="Kolganova T.V."/>
            <person name="Kublanov I.V."/>
        </authorList>
    </citation>
    <scope>NUCLEOTIDE SEQUENCE [LARGE SCALE GENOMIC DNA]</scope>
    <source>
        <strain evidence="2 3">AArc-curdl1</strain>
    </source>
</reference>
<keyword evidence="2" id="KW-0808">Transferase</keyword>
<dbReference type="PANTHER" id="PTHR42791">
    <property type="entry name" value="GNAT FAMILY ACETYLTRANSFERASE"/>
    <property type="match status" value="1"/>
</dbReference>
<dbReference type="PANTHER" id="PTHR42791:SF4">
    <property type="entry name" value="ACETYLTRANSFERASE, GNAT FAMILY FAMILY (AFU_ORTHOLOGUE AFUA_4G09540)-RELATED"/>
    <property type="match status" value="1"/>
</dbReference>
<feature type="domain" description="N-acetyltransferase" evidence="1">
    <location>
        <begin position="41"/>
        <end position="245"/>
    </location>
</feature>
<proteinExistence type="predicted"/>
<dbReference type="AlphaFoldDB" id="A0AAP2Z907"/>
<evidence type="ECO:0000313" key="2">
    <source>
        <dbReference type="EMBL" id="MCU4752939.1"/>
    </source>
</evidence>
<keyword evidence="3" id="KW-1185">Reference proteome</keyword>
<name>A0AAP2Z907_9EURY</name>
<dbReference type="EC" id="2.3.1.-" evidence="2"/>
<dbReference type="InterPro" id="IPR052523">
    <property type="entry name" value="Trichothecene_AcTrans"/>
</dbReference>